<dbReference type="InParanoid" id="A0A165CXQ7"/>
<dbReference type="RefSeq" id="XP_040761428.1">
    <property type="nucleotide sequence ID" value="XM_040902054.1"/>
</dbReference>
<dbReference type="Proteomes" id="UP000076871">
    <property type="component" value="Unassembled WGS sequence"/>
</dbReference>
<dbReference type="EMBL" id="KV427642">
    <property type="protein sequence ID" value="KZT03688.1"/>
    <property type="molecule type" value="Genomic_DNA"/>
</dbReference>
<proteinExistence type="predicted"/>
<organism evidence="1 2">
    <name type="scientific">Laetiporus sulphureus 93-53</name>
    <dbReference type="NCBI Taxonomy" id="1314785"/>
    <lineage>
        <taxon>Eukaryota</taxon>
        <taxon>Fungi</taxon>
        <taxon>Dikarya</taxon>
        <taxon>Basidiomycota</taxon>
        <taxon>Agaricomycotina</taxon>
        <taxon>Agaricomycetes</taxon>
        <taxon>Polyporales</taxon>
        <taxon>Laetiporus</taxon>
    </lineage>
</organism>
<evidence type="ECO:0000313" key="2">
    <source>
        <dbReference type="Proteomes" id="UP000076871"/>
    </source>
</evidence>
<protein>
    <submittedName>
        <fullName evidence="1">Uncharacterized protein</fullName>
    </submittedName>
</protein>
<name>A0A165CXQ7_9APHY</name>
<reference evidence="1 2" key="1">
    <citation type="journal article" date="2016" name="Mol. Biol. Evol.">
        <title>Comparative Genomics of Early-Diverging Mushroom-Forming Fungi Provides Insights into the Origins of Lignocellulose Decay Capabilities.</title>
        <authorList>
            <person name="Nagy L.G."/>
            <person name="Riley R."/>
            <person name="Tritt A."/>
            <person name="Adam C."/>
            <person name="Daum C."/>
            <person name="Floudas D."/>
            <person name="Sun H."/>
            <person name="Yadav J.S."/>
            <person name="Pangilinan J."/>
            <person name="Larsson K.H."/>
            <person name="Matsuura K."/>
            <person name="Barry K."/>
            <person name="Labutti K."/>
            <person name="Kuo R."/>
            <person name="Ohm R.A."/>
            <person name="Bhattacharya S.S."/>
            <person name="Shirouzu T."/>
            <person name="Yoshinaga Y."/>
            <person name="Martin F.M."/>
            <person name="Grigoriev I.V."/>
            <person name="Hibbett D.S."/>
        </authorList>
    </citation>
    <scope>NUCLEOTIDE SEQUENCE [LARGE SCALE GENOMIC DNA]</scope>
    <source>
        <strain evidence="1 2">93-53</strain>
    </source>
</reference>
<sequence length="214" mass="23783">MDSIIRCVADTAGSNFRLCCSVNKNSLRPESHQLVFGVCASAVLLHKSHQHWRHATDCTISRVSPVLTRIQAQRRPTVHRSVLSVAISKKKRAGQDGGGLMYPLRRSGCRVATACARRVHRDSRFSSSVQCTMVVDLEKSMRRTTLAMAREAPSSTVHHVTLEQRLWLVVAPAWKHNGVHAFVRVCGRSAHVQLLVKLRIQPLIASLVVRISGE</sequence>
<dbReference type="AlphaFoldDB" id="A0A165CXQ7"/>
<evidence type="ECO:0000313" key="1">
    <source>
        <dbReference type="EMBL" id="KZT03688.1"/>
    </source>
</evidence>
<gene>
    <name evidence="1" type="ORF">LAESUDRAFT_331631</name>
</gene>
<dbReference type="GeneID" id="63819085"/>
<accession>A0A165CXQ7</accession>
<keyword evidence="2" id="KW-1185">Reference proteome</keyword>